<dbReference type="PANTHER" id="PTHR33336">
    <property type="entry name" value="QUINOL MONOOXYGENASE YGIN-RELATED"/>
    <property type="match status" value="1"/>
</dbReference>
<evidence type="ECO:0000259" key="2">
    <source>
        <dbReference type="PROSITE" id="PS51725"/>
    </source>
</evidence>
<evidence type="ECO:0000313" key="3">
    <source>
        <dbReference type="EMBL" id="MFC4200556.1"/>
    </source>
</evidence>
<dbReference type="InterPro" id="IPR011008">
    <property type="entry name" value="Dimeric_a/b-barrel"/>
</dbReference>
<feature type="transmembrane region" description="Helical" evidence="1">
    <location>
        <begin position="12"/>
        <end position="32"/>
    </location>
</feature>
<organism evidence="3 4">
    <name type="scientific">Candidimonas humi</name>
    <dbReference type="NCBI Taxonomy" id="683355"/>
    <lineage>
        <taxon>Bacteria</taxon>
        <taxon>Pseudomonadati</taxon>
        <taxon>Pseudomonadota</taxon>
        <taxon>Betaproteobacteria</taxon>
        <taxon>Burkholderiales</taxon>
        <taxon>Alcaligenaceae</taxon>
        <taxon>Candidimonas</taxon>
    </lineage>
</organism>
<dbReference type="Proteomes" id="UP001595848">
    <property type="component" value="Unassembled WGS sequence"/>
</dbReference>
<accession>A0ABV8NW65</accession>
<keyword evidence="3" id="KW-0560">Oxidoreductase</keyword>
<dbReference type="InterPro" id="IPR007138">
    <property type="entry name" value="ABM_dom"/>
</dbReference>
<dbReference type="SUPFAM" id="SSF54909">
    <property type="entry name" value="Dimeric alpha+beta barrel"/>
    <property type="match status" value="1"/>
</dbReference>
<protein>
    <submittedName>
        <fullName evidence="3">Quinol monooxygenase</fullName>
        <ecNumber evidence="3">1.-.-.-</ecNumber>
    </submittedName>
</protein>
<keyword evidence="3" id="KW-0503">Monooxygenase</keyword>
<name>A0ABV8NW65_9BURK</name>
<dbReference type="RefSeq" id="WP_246600494.1">
    <property type="nucleotide sequence ID" value="NZ_JAHTBN010000003.1"/>
</dbReference>
<dbReference type="GO" id="GO:0004497">
    <property type="term" value="F:monooxygenase activity"/>
    <property type="evidence" value="ECO:0007669"/>
    <property type="project" value="UniProtKB-KW"/>
</dbReference>
<comment type="caution">
    <text evidence="3">The sequence shown here is derived from an EMBL/GenBank/DDBJ whole genome shotgun (WGS) entry which is preliminary data.</text>
</comment>
<proteinExistence type="predicted"/>
<dbReference type="PROSITE" id="PS51725">
    <property type="entry name" value="ABM"/>
    <property type="match status" value="1"/>
</dbReference>
<keyword evidence="1" id="KW-0812">Transmembrane</keyword>
<keyword evidence="1" id="KW-0472">Membrane</keyword>
<dbReference type="Gene3D" id="3.30.70.100">
    <property type="match status" value="1"/>
</dbReference>
<keyword evidence="1" id="KW-1133">Transmembrane helix</keyword>
<gene>
    <name evidence="3" type="ORF">ACFOY1_06300</name>
</gene>
<dbReference type="InterPro" id="IPR050744">
    <property type="entry name" value="AI-2_Isomerase_LsrG"/>
</dbReference>
<evidence type="ECO:0000256" key="1">
    <source>
        <dbReference type="SAM" id="Phobius"/>
    </source>
</evidence>
<feature type="domain" description="ABM" evidence="2">
    <location>
        <begin position="23"/>
        <end position="113"/>
    </location>
</feature>
<dbReference type="Pfam" id="PF03992">
    <property type="entry name" value="ABM"/>
    <property type="match status" value="1"/>
</dbReference>
<keyword evidence="4" id="KW-1185">Reference proteome</keyword>
<evidence type="ECO:0000313" key="4">
    <source>
        <dbReference type="Proteomes" id="UP001595848"/>
    </source>
</evidence>
<dbReference type="EC" id="1.-.-.-" evidence="3"/>
<dbReference type="PANTHER" id="PTHR33336:SF3">
    <property type="entry name" value="ABM DOMAIN-CONTAINING PROTEIN"/>
    <property type="match status" value="1"/>
</dbReference>
<reference evidence="4" key="1">
    <citation type="journal article" date="2019" name="Int. J. Syst. Evol. Microbiol.">
        <title>The Global Catalogue of Microorganisms (GCM) 10K type strain sequencing project: providing services to taxonomists for standard genome sequencing and annotation.</title>
        <authorList>
            <consortium name="The Broad Institute Genomics Platform"/>
            <consortium name="The Broad Institute Genome Sequencing Center for Infectious Disease"/>
            <person name="Wu L."/>
            <person name="Ma J."/>
        </authorList>
    </citation>
    <scope>NUCLEOTIDE SEQUENCE [LARGE SCALE GENOMIC DNA]</scope>
    <source>
        <strain evidence="4">LMG 24813</strain>
    </source>
</reference>
<dbReference type="EMBL" id="JBHSBV010000002">
    <property type="protein sequence ID" value="MFC4200556.1"/>
    <property type="molecule type" value="Genomic_DNA"/>
</dbReference>
<sequence>MTPWSARRARASFLPSTQAIIMFIVAATFTVYETSLDEFRRAILENAAASVRDEEGCRSFEVCEAAARPVFFLYEKYASEDAFKLHLASAHFQSFDRTSKPWVQDKKVEKYTLLNA</sequence>